<dbReference type="InterPro" id="IPR052224">
    <property type="entry name" value="THAP_domain_protein"/>
</dbReference>
<accession>A0A7F5R2F6</accession>
<dbReference type="Pfam" id="PF05485">
    <property type="entry name" value="THAP"/>
    <property type="match status" value="1"/>
</dbReference>
<dbReference type="OrthoDB" id="6781410at2759"/>
<evidence type="ECO:0000256" key="4">
    <source>
        <dbReference type="ARBA" id="ARBA00023125"/>
    </source>
</evidence>
<evidence type="ECO:0000256" key="6">
    <source>
        <dbReference type="SAM" id="Coils"/>
    </source>
</evidence>
<dbReference type="PROSITE" id="PS50950">
    <property type="entry name" value="ZF_THAP"/>
    <property type="match status" value="1"/>
</dbReference>
<dbReference type="GeneID" id="112903861"/>
<keyword evidence="9" id="KW-1185">Reference proteome</keyword>
<evidence type="ECO:0000256" key="1">
    <source>
        <dbReference type="ARBA" id="ARBA00022723"/>
    </source>
</evidence>
<evidence type="ECO:0000313" key="10">
    <source>
        <dbReference type="RefSeq" id="XP_025829208.1"/>
    </source>
</evidence>
<dbReference type="GO" id="GO:0003677">
    <property type="term" value="F:DNA binding"/>
    <property type="evidence" value="ECO:0007669"/>
    <property type="project" value="UniProtKB-UniRule"/>
</dbReference>
<dbReference type="KEGG" id="apln:112903861"/>
<evidence type="ECO:0000256" key="7">
    <source>
        <dbReference type="SAM" id="MobiDB-lite"/>
    </source>
</evidence>
<proteinExistence type="predicted"/>
<evidence type="ECO:0000256" key="5">
    <source>
        <dbReference type="PROSITE-ProRule" id="PRU00309"/>
    </source>
</evidence>
<dbReference type="AlphaFoldDB" id="A0A7F5R2F6"/>
<evidence type="ECO:0000256" key="2">
    <source>
        <dbReference type="ARBA" id="ARBA00022771"/>
    </source>
</evidence>
<dbReference type="SMART" id="SM00980">
    <property type="entry name" value="THAP"/>
    <property type="match status" value="1"/>
</dbReference>
<keyword evidence="1" id="KW-0479">Metal-binding</keyword>
<keyword evidence="6" id="KW-0175">Coiled coil</keyword>
<dbReference type="RefSeq" id="XP_025829208.1">
    <property type="nucleotide sequence ID" value="XM_025973423.1"/>
</dbReference>
<feature type="region of interest" description="Disordered" evidence="7">
    <location>
        <begin position="82"/>
        <end position="108"/>
    </location>
</feature>
<dbReference type="Proteomes" id="UP000192223">
    <property type="component" value="Unplaced"/>
</dbReference>
<gene>
    <name evidence="10" type="primary">LOC112903861</name>
</gene>
<protein>
    <submittedName>
        <fullName evidence="10">THAP domain-containing protein 1-like</fullName>
    </submittedName>
</protein>
<reference evidence="10" key="1">
    <citation type="submission" date="2025-08" db="UniProtKB">
        <authorList>
            <consortium name="RefSeq"/>
        </authorList>
    </citation>
    <scope>IDENTIFICATION</scope>
    <source>
        <tissue evidence="10">Entire body</tissue>
    </source>
</reference>
<feature type="coiled-coil region" evidence="6">
    <location>
        <begin position="146"/>
        <end position="187"/>
    </location>
</feature>
<evidence type="ECO:0000256" key="3">
    <source>
        <dbReference type="ARBA" id="ARBA00022833"/>
    </source>
</evidence>
<keyword evidence="2 5" id="KW-0863">Zinc-finger</keyword>
<dbReference type="Gene3D" id="6.20.210.20">
    <property type="entry name" value="THAP domain"/>
    <property type="match status" value="1"/>
</dbReference>
<name>A0A7F5R2F6_AGRPL</name>
<dbReference type="InParanoid" id="A0A7F5R2F6"/>
<dbReference type="GO" id="GO:0008270">
    <property type="term" value="F:zinc ion binding"/>
    <property type="evidence" value="ECO:0007669"/>
    <property type="project" value="UniProtKB-KW"/>
</dbReference>
<evidence type="ECO:0000259" key="8">
    <source>
        <dbReference type="PROSITE" id="PS50950"/>
    </source>
</evidence>
<dbReference type="InterPro" id="IPR038441">
    <property type="entry name" value="THAP_Znf_sf"/>
</dbReference>
<dbReference type="SMART" id="SM00692">
    <property type="entry name" value="DM3"/>
    <property type="match status" value="1"/>
</dbReference>
<keyword evidence="4 5" id="KW-0238">DNA-binding</keyword>
<dbReference type="InterPro" id="IPR006612">
    <property type="entry name" value="THAP_Znf"/>
</dbReference>
<dbReference type="PANTHER" id="PTHR46927:SF3">
    <property type="entry name" value="THAP-TYPE DOMAIN-CONTAINING PROTEIN"/>
    <property type="match status" value="1"/>
</dbReference>
<dbReference type="PANTHER" id="PTHR46927">
    <property type="entry name" value="AGAP005574-PA"/>
    <property type="match status" value="1"/>
</dbReference>
<evidence type="ECO:0000313" key="9">
    <source>
        <dbReference type="Proteomes" id="UP000192223"/>
    </source>
</evidence>
<feature type="domain" description="THAP-type" evidence="8">
    <location>
        <begin position="1"/>
        <end position="79"/>
    </location>
</feature>
<dbReference type="SUPFAM" id="SSF57716">
    <property type="entry name" value="Glucocorticoid receptor-like (DNA-binding domain)"/>
    <property type="match status" value="1"/>
</dbReference>
<organism evidence="9 10">
    <name type="scientific">Agrilus planipennis</name>
    <name type="common">Emerald ash borer</name>
    <name type="synonym">Agrilus marcopoli</name>
    <dbReference type="NCBI Taxonomy" id="224129"/>
    <lineage>
        <taxon>Eukaryota</taxon>
        <taxon>Metazoa</taxon>
        <taxon>Ecdysozoa</taxon>
        <taxon>Arthropoda</taxon>
        <taxon>Hexapoda</taxon>
        <taxon>Insecta</taxon>
        <taxon>Pterygota</taxon>
        <taxon>Neoptera</taxon>
        <taxon>Endopterygota</taxon>
        <taxon>Coleoptera</taxon>
        <taxon>Polyphaga</taxon>
        <taxon>Elateriformia</taxon>
        <taxon>Buprestoidea</taxon>
        <taxon>Buprestidae</taxon>
        <taxon>Agrilinae</taxon>
        <taxon>Agrilus</taxon>
    </lineage>
</organism>
<keyword evidence="3" id="KW-0862">Zinc</keyword>
<sequence>MVGCSAFRCKNRSEQGFLMKVFPRDPERRKQWEAKVKRDNWIPTNKSYLCEVHFEPEMWEKTREDGSRKLKLNAVPTIFSFTKPKPKRKPPAERKCIGSQRRKLTSSSFDDFPVPSLETVAEPTVGPSSVNSSKREDEIKKYQQVYKKTLARAVKQKNELRKLKRKINTMTRENAEYIKDLESLQLLQKVFNNDQIEALRRSSTRFRRWSNATVTKSLKLRFVCGTSGYEELLKQHIPLPSLRTVRRRLEDIHFQPGTLHEVGHDYARDTRYAKAAISPCGMEM</sequence>